<evidence type="ECO:0000259" key="2">
    <source>
        <dbReference type="Pfam" id="PF04773"/>
    </source>
</evidence>
<feature type="transmembrane region" description="Helical" evidence="1">
    <location>
        <begin position="86"/>
        <end position="104"/>
    </location>
</feature>
<dbReference type="OrthoDB" id="1100567at2"/>
<keyword evidence="1" id="KW-1133">Transmembrane helix</keyword>
<dbReference type="PANTHER" id="PTHR30273:SF2">
    <property type="entry name" value="PROTEIN FECR"/>
    <property type="match status" value="1"/>
</dbReference>
<dbReference type="STRING" id="1219032.GCA_001515545_03336"/>
<dbReference type="InterPro" id="IPR032623">
    <property type="entry name" value="FecR_N"/>
</dbReference>
<dbReference type="Proteomes" id="UP000220246">
    <property type="component" value="Unassembled WGS sequence"/>
</dbReference>
<evidence type="ECO:0000256" key="1">
    <source>
        <dbReference type="SAM" id="Phobius"/>
    </source>
</evidence>
<dbReference type="InterPro" id="IPR012373">
    <property type="entry name" value="Ferrdict_sens_TM"/>
</dbReference>
<keyword evidence="1" id="KW-0812">Transmembrane</keyword>
<dbReference type="GeneID" id="80800157"/>
<dbReference type="RefSeq" id="WP_066540295.1">
    <property type="nucleotide sequence ID" value="NZ_DALZSI010000002.1"/>
</dbReference>
<protein>
    <submittedName>
        <fullName evidence="4">Iron dicitrate transport regulator FecR</fullName>
    </submittedName>
</protein>
<feature type="domain" description="FecR N-terminal" evidence="3">
    <location>
        <begin position="12"/>
        <end position="52"/>
    </location>
</feature>
<accession>A0A2A7USD3</accession>
<proteinExistence type="predicted"/>
<comment type="caution">
    <text evidence="4">The sequence shown here is derived from an EMBL/GenBank/DDBJ whole genome shotgun (WGS) entry which is preliminary data.</text>
</comment>
<name>A0A2A7USD3_COMTR</name>
<evidence type="ECO:0000259" key="3">
    <source>
        <dbReference type="Pfam" id="PF16220"/>
    </source>
</evidence>
<dbReference type="InterPro" id="IPR006860">
    <property type="entry name" value="FecR"/>
</dbReference>
<keyword evidence="1" id="KW-0472">Membrane</keyword>
<organism evidence="4 5">
    <name type="scientific">Comamonas terrigena</name>
    <dbReference type="NCBI Taxonomy" id="32013"/>
    <lineage>
        <taxon>Bacteria</taxon>
        <taxon>Pseudomonadati</taxon>
        <taxon>Pseudomonadota</taxon>
        <taxon>Betaproteobacteria</taxon>
        <taxon>Burkholderiales</taxon>
        <taxon>Comamonadaceae</taxon>
        <taxon>Comamonas</taxon>
    </lineage>
</organism>
<dbReference type="AlphaFoldDB" id="A0A2A7USD3"/>
<dbReference type="PIRSF" id="PIRSF018266">
    <property type="entry name" value="FecR"/>
    <property type="match status" value="1"/>
</dbReference>
<sequence length="324" mass="35644">MRAEPSHTDLAQAAQWYACLRDGSASAADRAAWQRWLASADAHAAAWRYVEDISRAFEPVRTLPNPRATADHLSTADQRLRTRRRVLASLGILASGGVVGAMGWQQAWLPAEVMAWGADHRTATGELRQLTLADGSLLWLNTASAVDIRFDTDERRIVLVAGEIFVETAQDHRPLRVYTPDGQMRALGTRFNVQMTAAGTQLAVYQGAVEVRTFATGATRIVPTGQQTLFTAQAIAPLESGDAAREAWTQGSFVADNLPLRLFVQELRRYRRGHLGLADSVADFAVYGNFPLHDTDRVLQMLAATLPIRIAQPIAWWTTIEAQS</sequence>
<feature type="domain" description="FecR protein" evidence="2">
    <location>
        <begin position="119"/>
        <end position="210"/>
    </location>
</feature>
<evidence type="ECO:0000313" key="5">
    <source>
        <dbReference type="Proteomes" id="UP000220246"/>
    </source>
</evidence>
<dbReference type="Gene3D" id="2.60.120.1440">
    <property type="match status" value="1"/>
</dbReference>
<dbReference type="PANTHER" id="PTHR30273">
    <property type="entry name" value="PERIPLASMIC SIGNAL SENSOR AND SIGMA FACTOR ACTIVATOR FECR-RELATED"/>
    <property type="match status" value="1"/>
</dbReference>
<reference evidence="5" key="1">
    <citation type="submission" date="2017-09" db="EMBL/GenBank/DDBJ databases">
        <title>FDA dAtabase for Regulatory Grade micrObial Sequences (FDA-ARGOS): Supporting development and validation of Infectious Disease Dx tests.</title>
        <authorList>
            <person name="Minogue T."/>
            <person name="Wolcott M."/>
            <person name="Wasieloski L."/>
            <person name="Aguilar W."/>
            <person name="Moore D."/>
            <person name="Tallon L."/>
            <person name="Sadzewicz L."/>
            <person name="Ott S."/>
            <person name="Zhao X."/>
            <person name="Nagaraj S."/>
            <person name="Vavikolanu K."/>
            <person name="Aluvathingal J."/>
            <person name="Nadendla S."/>
            <person name="Sichtig H."/>
        </authorList>
    </citation>
    <scope>NUCLEOTIDE SEQUENCE [LARGE SCALE GENOMIC DNA]</scope>
    <source>
        <strain evidence="5">FDAARGOS_394</strain>
    </source>
</reference>
<dbReference type="GO" id="GO:0016989">
    <property type="term" value="F:sigma factor antagonist activity"/>
    <property type="evidence" value="ECO:0007669"/>
    <property type="project" value="TreeGrafter"/>
</dbReference>
<dbReference type="Pfam" id="PF16220">
    <property type="entry name" value="DUF4880"/>
    <property type="match status" value="1"/>
</dbReference>
<evidence type="ECO:0000313" key="4">
    <source>
        <dbReference type="EMBL" id="PEH88225.1"/>
    </source>
</evidence>
<gene>
    <name evidence="4" type="ORF">CRM82_06075</name>
</gene>
<dbReference type="Pfam" id="PF04773">
    <property type="entry name" value="FecR"/>
    <property type="match status" value="1"/>
</dbReference>
<dbReference type="EMBL" id="PDEA01000001">
    <property type="protein sequence ID" value="PEH88225.1"/>
    <property type="molecule type" value="Genomic_DNA"/>
</dbReference>
<keyword evidence="5" id="KW-1185">Reference proteome</keyword>